<dbReference type="PANTHER" id="PTHR10625">
    <property type="entry name" value="HISTONE DEACETYLASE HDAC1-RELATED"/>
    <property type="match status" value="1"/>
</dbReference>
<feature type="domain" description="Histone deacetylase" evidence="1">
    <location>
        <begin position="19"/>
        <end position="306"/>
    </location>
</feature>
<dbReference type="GO" id="GO:0004407">
    <property type="term" value="F:histone deacetylase activity"/>
    <property type="evidence" value="ECO:0007669"/>
    <property type="project" value="TreeGrafter"/>
</dbReference>
<dbReference type="InterPro" id="IPR000286">
    <property type="entry name" value="HDACs"/>
</dbReference>
<dbReference type="InterPro" id="IPR023801">
    <property type="entry name" value="His_deacetylse_dom"/>
</dbReference>
<dbReference type="SUPFAM" id="SSF52768">
    <property type="entry name" value="Arginase/deacetylase"/>
    <property type="match status" value="1"/>
</dbReference>
<accession>X1T0U8</accession>
<dbReference type="EMBL" id="BARW01005984">
    <property type="protein sequence ID" value="GAI84986.1"/>
    <property type="molecule type" value="Genomic_DNA"/>
</dbReference>
<dbReference type="CDD" id="cd09992">
    <property type="entry name" value="HDAC_classII"/>
    <property type="match status" value="1"/>
</dbReference>
<protein>
    <recommendedName>
        <fullName evidence="1">Histone deacetylase domain-containing protein</fullName>
    </recommendedName>
</protein>
<dbReference type="Gene3D" id="3.40.800.20">
    <property type="entry name" value="Histone deacetylase domain"/>
    <property type="match status" value="1"/>
</dbReference>
<comment type="caution">
    <text evidence="2">The sequence shown here is derived from an EMBL/GenBank/DDBJ whole genome shotgun (WGS) entry which is preliminary data.</text>
</comment>
<dbReference type="PRINTS" id="PR01270">
    <property type="entry name" value="HDASUPER"/>
</dbReference>
<proteinExistence type="predicted"/>
<dbReference type="Pfam" id="PF00850">
    <property type="entry name" value="Hist_deacetyl"/>
    <property type="match status" value="1"/>
</dbReference>
<sequence>MKVGFVYDPIYLKHDTGQHPENAKRLEAIISHLEGTGLTQQLTPIRPRAASIEELSLVHDEQYILYIRGVAQKGGGWLNVDTVMSSNSYEAALYAAGGVIRATEAVINGEVDSALALVRPPGHHATYEQAMGFCLFNNVAIATKCALANYKLERILIVDFDVHHGNGTQAAFYDNPHVLYISTHEYPFYPGTGSIEETGSGTAEGTTINIPLPAGSGDTEYLEVFEQIIVPAAIRFKPQLILVSAGYDTHWADELALMQVSVTGFAQMAKIIKGLGDELCDGRLVFSLEGGYNLEALAASIKATFDIVLGNTAIEDRLGQPPRSFKAPSIAPLIKKIKEIHKLV</sequence>
<reference evidence="2" key="1">
    <citation type="journal article" date="2014" name="Front. Microbiol.">
        <title>High frequency of phylogenetically diverse reductive dehalogenase-homologous genes in deep subseafloor sedimentary metagenomes.</title>
        <authorList>
            <person name="Kawai M."/>
            <person name="Futagami T."/>
            <person name="Toyoda A."/>
            <person name="Takaki Y."/>
            <person name="Nishi S."/>
            <person name="Hori S."/>
            <person name="Arai W."/>
            <person name="Tsubouchi T."/>
            <person name="Morono Y."/>
            <person name="Uchiyama I."/>
            <person name="Ito T."/>
            <person name="Fujiyama A."/>
            <person name="Inagaki F."/>
            <person name="Takami H."/>
        </authorList>
    </citation>
    <scope>NUCLEOTIDE SEQUENCE</scope>
    <source>
        <strain evidence="2">Expedition CK06-06</strain>
    </source>
</reference>
<dbReference type="InterPro" id="IPR037138">
    <property type="entry name" value="His_deacetylse_dom_sf"/>
</dbReference>
<name>X1T0U8_9ZZZZ</name>
<gene>
    <name evidence="2" type="ORF">S12H4_12502</name>
</gene>
<dbReference type="PANTHER" id="PTHR10625:SF10">
    <property type="entry name" value="HISTONE DEACETYLASE HDAC1"/>
    <property type="match status" value="1"/>
</dbReference>
<evidence type="ECO:0000259" key="1">
    <source>
        <dbReference type="Pfam" id="PF00850"/>
    </source>
</evidence>
<dbReference type="InterPro" id="IPR023696">
    <property type="entry name" value="Ureohydrolase_dom_sf"/>
</dbReference>
<evidence type="ECO:0000313" key="2">
    <source>
        <dbReference type="EMBL" id="GAI84986.1"/>
    </source>
</evidence>
<dbReference type="AlphaFoldDB" id="X1T0U8"/>
<organism evidence="2">
    <name type="scientific">marine sediment metagenome</name>
    <dbReference type="NCBI Taxonomy" id="412755"/>
    <lineage>
        <taxon>unclassified sequences</taxon>
        <taxon>metagenomes</taxon>
        <taxon>ecological metagenomes</taxon>
    </lineage>
</organism>
<dbReference type="GO" id="GO:0040029">
    <property type="term" value="P:epigenetic regulation of gene expression"/>
    <property type="evidence" value="ECO:0007669"/>
    <property type="project" value="TreeGrafter"/>
</dbReference>